<evidence type="ECO:0000313" key="8">
    <source>
        <dbReference type="Proteomes" id="UP000192738"/>
    </source>
</evidence>
<organism evidence="7 8">
    <name type="scientific">Sporomusa malonica</name>
    <dbReference type="NCBI Taxonomy" id="112901"/>
    <lineage>
        <taxon>Bacteria</taxon>
        <taxon>Bacillati</taxon>
        <taxon>Bacillota</taxon>
        <taxon>Negativicutes</taxon>
        <taxon>Selenomonadales</taxon>
        <taxon>Sporomusaceae</taxon>
        <taxon>Sporomusa</taxon>
    </lineage>
</organism>
<dbReference type="GO" id="GO:0043190">
    <property type="term" value="C:ATP-binding cassette (ABC) transporter complex"/>
    <property type="evidence" value="ECO:0007669"/>
    <property type="project" value="InterPro"/>
</dbReference>
<feature type="transmembrane region" description="Helical" evidence="5">
    <location>
        <begin position="222"/>
        <end position="243"/>
    </location>
</feature>
<reference evidence="7 8" key="1">
    <citation type="submission" date="2017-04" db="EMBL/GenBank/DDBJ databases">
        <authorList>
            <person name="Afonso C.L."/>
            <person name="Miller P.J."/>
            <person name="Scott M.A."/>
            <person name="Spackman E."/>
            <person name="Goraichik I."/>
            <person name="Dimitrov K.M."/>
            <person name="Suarez D.L."/>
            <person name="Swayne D.E."/>
        </authorList>
    </citation>
    <scope>NUCLEOTIDE SEQUENCE [LARGE SCALE GENOMIC DNA]</scope>
    <source>
        <strain evidence="7 8">DSM 5090</strain>
    </source>
</reference>
<evidence type="ECO:0000256" key="2">
    <source>
        <dbReference type="ARBA" id="ARBA00022692"/>
    </source>
</evidence>
<comment type="subcellular location">
    <subcellularLocation>
        <location evidence="5">Cell membrane</location>
        <topology evidence="5">Multi-pass membrane protein</topology>
    </subcellularLocation>
    <subcellularLocation>
        <location evidence="1">Membrane</location>
        <topology evidence="1">Multi-pass membrane protein</topology>
    </subcellularLocation>
</comment>
<feature type="transmembrane region" description="Helical" evidence="5">
    <location>
        <begin position="54"/>
        <end position="75"/>
    </location>
</feature>
<evidence type="ECO:0000313" key="7">
    <source>
        <dbReference type="EMBL" id="SMC33368.1"/>
    </source>
</evidence>
<dbReference type="RefSeq" id="WP_084573725.1">
    <property type="nucleotide sequence ID" value="NZ_CP155572.1"/>
</dbReference>
<comment type="similarity">
    <text evidence="5">Belongs to the ABC-2 integral membrane protein family.</text>
</comment>
<evidence type="ECO:0000256" key="3">
    <source>
        <dbReference type="ARBA" id="ARBA00022989"/>
    </source>
</evidence>
<feature type="transmembrane region" description="Helical" evidence="5">
    <location>
        <begin position="21"/>
        <end position="42"/>
    </location>
</feature>
<dbReference type="OrthoDB" id="111284at2"/>
<dbReference type="InterPro" id="IPR047817">
    <property type="entry name" value="ABC2_TM_bact-type"/>
</dbReference>
<feature type="transmembrane region" description="Helical" evidence="5">
    <location>
        <begin position="166"/>
        <end position="185"/>
    </location>
</feature>
<evidence type="ECO:0000256" key="5">
    <source>
        <dbReference type="RuleBase" id="RU361157"/>
    </source>
</evidence>
<dbReference type="EMBL" id="FWXI01000001">
    <property type="protein sequence ID" value="SMC33368.1"/>
    <property type="molecule type" value="Genomic_DNA"/>
</dbReference>
<dbReference type="PANTHER" id="PTHR43332">
    <property type="entry name" value="INNER MEMBRANE TRANSPORT PERMEASE YADH-RELATED"/>
    <property type="match status" value="1"/>
</dbReference>
<keyword evidence="8" id="KW-1185">Reference proteome</keyword>
<dbReference type="PIRSF" id="PIRSF006648">
    <property type="entry name" value="DrrB"/>
    <property type="match status" value="1"/>
</dbReference>
<keyword evidence="5" id="KW-0813">Transport</keyword>
<dbReference type="AlphaFoldDB" id="A0A1W1YC98"/>
<dbReference type="PANTHER" id="PTHR43332:SF2">
    <property type="entry name" value="INNER MEMBRANE TRANSPORT PERMEASE YADH"/>
    <property type="match status" value="1"/>
</dbReference>
<accession>A0A1W1YC98</accession>
<dbReference type="GO" id="GO:0140359">
    <property type="term" value="F:ABC-type transporter activity"/>
    <property type="evidence" value="ECO:0007669"/>
    <property type="project" value="InterPro"/>
</dbReference>
<feature type="transmembrane region" description="Helical" evidence="5">
    <location>
        <begin position="111"/>
        <end position="130"/>
    </location>
</feature>
<sequence>MRFEDICTVFWRDWVVLNRRLVKFVLSRMISPVLYLVAFGWGLGRSLSVNGGSYLDFILPGIMALNAMNISFSAVGSPLNMSRLYHKTLEEYLIAPISPGSFVVGKVMAGALRGLISCTIIFVLAFLFGAKIAISAGFLLTLALTCLLFAAMGLVAAMLINSHEDMASFTTYVLLPMSFLCATFFSPDRLPLALRWFIDVLPLTHATYALRAIGGGLETPWLSVGVLALYTVLLLAIGVWTMIRVRD</sequence>
<dbReference type="PRINTS" id="PR00164">
    <property type="entry name" value="ABC2TRNSPORT"/>
</dbReference>
<feature type="domain" description="ABC transmembrane type-2" evidence="6">
    <location>
        <begin position="23"/>
        <end position="245"/>
    </location>
</feature>
<gene>
    <name evidence="7" type="ORF">SAMN04488500_101202</name>
</gene>
<feature type="transmembrane region" description="Helical" evidence="5">
    <location>
        <begin position="137"/>
        <end position="160"/>
    </location>
</feature>
<evidence type="ECO:0000256" key="1">
    <source>
        <dbReference type="ARBA" id="ARBA00004141"/>
    </source>
</evidence>
<dbReference type="Pfam" id="PF01061">
    <property type="entry name" value="ABC2_membrane"/>
    <property type="match status" value="1"/>
</dbReference>
<evidence type="ECO:0000259" key="6">
    <source>
        <dbReference type="PROSITE" id="PS51012"/>
    </source>
</evidence>
<keyword evidence="4 5" id="KW-0472">Membrane</keyword>
<dbReference type="PROSITE" id="PS51012">
    <property type="entry name" value="ABC_TM2"/>
    <property type="match status" value="1"/>
</dbReference>
<dbReference type="STRING" id="112901.SAMN04488500_101202"/>
<keyword evidence="2 5" id="KW-0812">Transmembrane</keyword>
<evidence type="ECO:0000256" key="4">
    <source>
        <dbReference type="ARBA" id="ARBA00023136"/>
    </source>
</evidence>
<keyword evidence="3 5" id="KW-1133">Transmembrane helix</keyword>
<proteinExistence type="inferred from homology"/>
<dbReference type="InterPro" id="IPR052522">
    <property type="entry name" value="ABC-2_transport_permease"/>
</dbReference>
<keyword evidence="5" id="KW-1003">Cell membrane</keyword>
<protein>
    <recommendedName>
        <fullName evidence="5">Transport permease protein</fullName>
    </recommendedName>
</protein>
<dbReference type="InterPro" id="IPR013525">
    <property type="entry name" value="ABC2_TM"/>
</dbReference>
<dbReference type="InterPro" id="IPR000412">
    <property type="entry name" value="ABC_2_transport"/>
</dbReference>
<dbReference type="Proteomes" id="UP000192738">
    <property type="component" value="Unassembled WGS sequence"/>
</dbReference>
<name>A0A1W1YC98_9FIRM</name>